<evidence type="ECO:0000313" key="3">
    <source>
        <dbReference type="Proteomes" id="UP001628646"/>
    </source>
</evidence>
<feature type="transmembrane region" description="Helical" evidence="1">
    <location>
        <begin position="107"/>
        <end position="128"/>
    </location>
</feature>
<protein>
    <submittedName>
        <fullName evidence="2">Uncharacterized protein</fullName>
    </submittedName>
</protein>
<keyword evidence="3" id="KW-1185">Reference proteome</keyword>
<keyword evidence="1" id="KW-1133">Transmembrane helix</keyword>
<keyword evidence="1" id="KW-0472">Membrane</keyword>
<reference evidence="2 3" key="1">
    <citation type="submission" date="2024-12" db="EMBL/GenBank/DDBJ databases">
        <title>Pseudomonas species isolated from Lotus nodules promote plant growth.</title>
        <authorList>
            <person name="Yu Y.-H."/>
            <person name="Kurtenbach J."/>
            <person name="Crosbie D."/>
            <person name="Brachmann A."/>
            <person name="Marin M."/>
        </authorList>
    </citation>
    <scope>NUCLEOTIDE SEQUENCE [LARGE SCALE GENOMIC DNA]</scope>
    <source>
        <strain evidence="2 3">PLb11B</strain>
    </source>
</reference>
<sequence length="132" mass="14771">MKTLYKHMNYIYPLLLAITSSVAIFTIEKNLSAGIYDIDRDSIGIPIGTILIAGLVLFTSHLMQIFLYRKARHTNSTLIKISALIIAIASFAILADSINYWATPNHLIISIFYSISTIALAILQLQLLKIFQ</sequence>
<dbReference type="EMBL" id="JBJNUY010000007">
    <property type="protein sequence ID" value="MFL9000511.1"/>
    <property type="molecule type" value="Genomic_DNA"/>
</dbReference>
<accession>A0ABW8W5D0</accession>
<dbReference type="Proteomes" id="UP001628646">
    <property type="component" value="Unassembled WGS sequence"/>
</dbReference>
<organism evidence="2 3">
    <name type="scientific">Pseudomonas azerbaijanorientalis</name>
    <dbReference type="NCBI Taxonomy" id="2842350"/>
    <lineage>
        <taxon>Bacteria</taxon>
        <taxon>Pseudomonadati</taxon>
        <taxon>Pseudomonadota</taxon>
        <taxon>Gammaproteobacteria</taxon>
        <taxon>Pseudomonadales</taxon>
        <taxon>Pseudomonadaceae</taxon>
        <taxon>Pseudomonas</taxon>
    </lineage>
</organism>
<feature type="transmembrane region" description="Helical" evidence="1">
    <location>
        <begin position="43"/>
        <end position="66"/>
    </location>
</feature>
<comment type="caution">
    <text evidence="2">The sequence shown here is derived from an EMBL/GenBank/DDBJ whole genome shotgun (WGS) entry which is preliminary data.</text>
</comment>
<evidence type="ECO:0000313" key="2">
    <source>
        <dbReference type="EMBL" id="MFL9000511.1"/>
    </source>
</evidence>
<proteinExistence type="predicted"/>
<evidence type="ECO:0000256" key="1">
    <source>
        <dbReference type="SAM" id="Phobius"/>
    </source>
</evidence>
<feature type="transmembrane region" description="Helical" evidence="1">
    <location>
        <begin position="78"/>
        <end position="101"/>
    </location>
</feature>
<keyword evidence="1" id="KW-0812">Transmembrane</keyword>
<name>A0ABW8W5D0_9PSED</name>
<dbReference type="RefSeq" id="WP_407800010.1">
    <property type="nucleotide sequence ID" value="NZ_JBJNUX010000003.1"/>
</dbReference>
<gene>
    <name evidence="2" type="ORF">ACJ8NA_17930</name>
</gene>